<feature type="domain" description="RNA polymerase sigma-70 region 2" evidence="5">
    <location>
        <begin position="26"/>
        <end position="86"/>
    </location>
</feature>
<dbReference type="Gene3D" id="1.10.10.10">
    <property type="entry name" value="Winged helix-like DNA-binding domain superfamily/Winged helix DNA-binding domain"/>
    <property type="match status" value="1"/>
</dbReference>
<proteinExistence type="predicted"/>
<comment type="caution">
    <text evidence="6">The sequence shown here is derived from an EMBL/GenBank/DDBJ whole genome shotgun (WGS) entry which is preliminary data.</text>
</comment>
<gene>
    <name evidence="6" type="ORF">QUG93_14485</name>
</gene>
<evidence type="ECO:0000256" key="1">
    <source>
        <dbReference type="ARBA" id="ARBA00023015"/>
    </source>
</evidence>
<sequence length="161" mass="17513">MDEDAVDDVTLLRRTTAGDRDALAHLFDRYAPVLTRVAWVFAATPDEARGIVQDTFGALWDRADSLQLATASLLPWLLATCRDVAQRTVGRVPAGGDPLRWVRGTVDAMSADDRSLCERCVVDGRPYADAARDLGLTVAAVGSRGARPVQRPRKAVMRDGH</sequence>
<evidence type="ECO:0000259" key="5">
    <source>
        <dbReference type="Pfam" id="PF04542"/>
    </source>
</evidence>
<reference evidence="6 7" key="1">
    <citation type="submission" date="2023-06" db="EMBL/GenBank/DDBJ databases">
        <authorList>
            <person name="Feng G."/>
            <person name="Li J."/>
            <person name="Zhu H."/>
        </authorList>
    </citation>
    <scope>NUCLEOTIDE SEQUENCE [LARGE SCALE GENOMIC DNA]</scope>
    <source>
        <strain evidence="6 7">RHCKG28</strain>
    </source>
</reference>
<protein>
    <submittedName>
        <fullName evidence="6">Sigma factor</fullName>
    </submittedName>
</protein>
<evidence type="ECO:0000256" key="3">
    <source>
        <dbReference type="ARBA" id="ARBA00023125"/>
    </source>
</evidence>
<dbReference type="InterPro" id="IPR039425">
    <property type="entry name" value="RNA_pol_sigma-70-like"/>
</dbReference>
<dbReference type="SUPFAM" id="SSF88946">
    <property type="entry name" value="Sigma2 domain of RNA polymerase sigma factors"/>
    <property type="match status" value="1"/>
</dbReference>
<keyword evidence="3" id="KW-0238">DNA-binding</keyword>
<dbReference type="EMBL" id="JAUCMN010000012">
    <property type="protein sequence ID" value="MDM7892897.1"/>
    <property type="molecule type" value="Genomic_DNA"/>
</dbReference>
<accession>A0ABT7TTG4</accession>
<dbReference type="PANTHER" id="PTHR43133">
    <property type="entry name" value="RNA POLYMERASE ECF-TYPE SIGMA FACTO"/>
    <property type="match status" value="1"/>
</dbReference>
<dbReference type="InterPro" id="IPR013325">
    <property type="entry name" value="RNA_pol_sigma_r2"/>
</dbReference>
<dbReference type="Gene3D" id="1.10.1740.10">
    <property type="match status" value="1"/>
</dbReference>
<keyword evidence="7" id="KW-1185">Reference proteome</keyword>
<keyword evidence="4" id="KW-0804">Transcription</keyword>
<dbReference type="RefSeq" id="WP_289474990.1">
    <property type="nucleotide sequence ID" value="NZ_JAUCMN010000012.1"/>
</dbReference>
<evidence type="ECO:0000313" key="7">
    <source>
        <dbReference type="Proteomes" id="UP001236404"/>
    </source>
</evidence>
<evidence type="ECO:0000313" key="6">
    <source>
        <dbReference type="EMBL" id="MDM7892897.1"/>
    </source>
</evidence>
<evidence type="ECO:0000256" key="2">
    <source>
        <dbReference type="ARBA" id="ARBA00023082"/>
    </source>
</evidence>
<dbReference type="PANTHER" id="PTHR43133:SF8">
    <property type="entry name" value="RNA POLYMERASE SIGMA FACTOR HI_1459-RELATED"/>
    <property type="match status" value="1"/>
</dbReference>
<name>A0ABT7TTG4_9MICO</name>
<dbReference type="InterPro" id="IPR036388">
    <property type="entry name" value="WH-like_DNA-bd_sf"/>
</dbReference>
<dbReference type="Proteomes" id="UP001236404">
    <property type="component" value="Unassembled WGS sequence"/>
</dbReference>
<dbReference type="Pfam" id="PF04542">
    <property type="entry name" value="Sigma70_r2"/>
    <property type="match status" value="1"/>
</dbReference>
<evidence type="ECO:0000256" key="4">
    <source>
        <dbReference type="ARBA" id="ARBA00023163"/>
    </source>
</evidence>
<keyword evidence="2" id="KW-0731">Sigma factor</keyword>
<dbReference type="InterPro" id="IPR007627">
    <property type="entry name" value="RNA_pol_sigma70_r2"/>
</dbReference>
<organism evidence="6 7">
    <name type="scientific">Curtobacterium caseinilyticum</name>
    <dbReference type="NCBI Taxonomy" id="3055137"/>
    <lineage>
        <taxon>Bacteria</taxon>
        <taxon>Bacillati</taxon>
        <taxon>Actinomycetota</taxon>
        <taxon>Actinomycetes</taxon>
        <taxon>Micrococcales</taxon>
        <taxon>Microbacteriaceae</taxon>
        <taxon>Curtobacterium</taxon>
    </lineage>
</organism>
<keyword evidence="1" id="KW-0805">Transcription regulation</keyword>